<dbReference type="InterPro" id="IPR003959">
    <property type="entry name" value="ATPase_AAA_core"/>
</dbReference>
<dbReference type="InterPro" id="IPR027417">
    <property type="entry name" value="P-loop_NTPase"/>
</dbReference>
<dbReference type="InterPro" id="IPR041569">
    <property type="entry name" value="AAA_lid_3"/>
</dbReference>
<dbReference type="SMART" id="SM00382">
    <property type="entry name" value="AAA"/>
    <property type="match status" value="1"/>
</dbReference>
<feature type="domain" description="AAA+ ATPase" evidence="6">
    <location>
        <begin position="204"/>
        <end position="341"/>
    </location>
</feature>
<dbReference type="InterPro" id="IPR003593">
    <property type="entry name" value="AAA+_ATPase"/>
</dbReference>
<dbReference type="GO" id="GO:0005524">
    <property type="term" value="F:ATP binding"/>
    <property type="evidence" value="ECO:0007669"/>
    <property type="project" value="UniProtKB-KW"/>
</dbReference>
<evidence type="ECO:0000256" key="2">
    <source>
        <dbReference type="ARBA" id="ARBA00022840"/>
    </source>
</evidence>
<comment type="caution">
    <text evidence="7">The sequence shown here is derived from an EMBL/GenBank/DDBJ whole genome shotgun (WGS) entry which is preliminary data.</text>
</comment>
<dbReference type="InterPro" id="IPR050168">
    <property type="entry name" value="AAA_ATPase_domain"/>
</dbReference>
<evidence type="ECO:0000256" key="5">
    <source>
        <dbReference type="SAM" id="MobiDB-lite"/>
    </source>
</evidence>
<evidence type="ECO:0000313" key="7">
    <source>
        <dbReference type="EMBL" id="MBB4957551.1"/>
    </source>
</evidence>
<organism evidence="7 8">
    <name type="scientific">Micromonospora polyrhachis</name>
    <dbReference type="NCBI Taxonomy" id="1282883"/>
    <lineage>
        <taxon>Bacteria</taxon>
        <taxon>Bacillati</taxon>
        <taxon>Actinomycetota</taxon>
        <taxon>Actinomycetes</taxon>
        <taxon>Micromonosporales</taxon>
        <taxon>Micromonosporaceae</taxon>
        <taxon>Micromonospora</taxon>
    </lineage>
</organism>
<dbReference type="PANTHER" id="PTHR23077:SF171">
    <property type="entry name" value="NUCLEAR VALOSIN-CONTAINING PROTEIN-LIKE"/>
    <property type="match status" value="1"/>
</dbReference>
<keyword evidence="8" id="KW-1185">Reference proteome</keyword>
<dbReference type="Pfam" id="PF14559">
    <property type="entry name" value="TPR_19"/>
    <property type="match status" value="1"/>
</dbReference>
<accession>A0A7W7SN91</accession>
<feature type="region of interest" description="Disordered" evidence="5">
    <location>
        <begin position="64"/>
        <end position="134"/>
    </location>
</feature>
<gene>
    <name evidence="7" type="ORF">FHR38_001284</name>
</gene>
<dbReference type="Proteomes" id="UP000578819">
    <property type="component" value="Unassembled WGS sequence"/>
</dbReference>
<dbReference type="Pfam" id="PF17862">
    <property type="entry name" value="AAA_lid_3"/>
    <property type="match status" value="1"/>
</dbReference>
<protein>
    <submittedName>
        <fullName evidence="7">SpoVK/Ycf46/Vps4 family AAA+-type ATPase</fullName>
    </submittedName>
</protein>
<proteinExistence type="inferred from homology"/>
<dbReference type="Pfam" id="PF00004">
    <property type="entry name" value="AAA"/>
    <property type="match status" value="1"/>
</dbReference>
<feature type="compositionally biased region" description="Low complexity" evidence="5">
    <location>
        <begin position="80"/>
        <end position="111"/>
    </location>
</feature>
<evidence type="ECO:0000256" key="3">
    <source>
        <dbReference type="ARBA" id="ARBA00023054"/>
    </source>
</evidence>
<keyword evidence="2 4" id="KW-0067">ATP-binding</keyword>
<dbReference type="SUPFAM" id="SSF48452">
    <property type="entry name" value="TPR-like"/>
    <property type="match status" value="1"/>
</dbReference>
<dbReference type="EMBL" id="JACHJW010000001">
    <property type="protein sequence ID" value="MBB4957551.1"/>
    <property type="molecule type" value="Genomic_DNA"/>
</dbReference>
<feature type="compositionally biased region" description="Polar residues" evidence="5">
    <location>
        <begin position="70"/>
        <end position="79"/>
    </location>
</feature>
<keyword evidence="3" id="KW-0175">Coiled coil</keyword>
<dbReference type="PROSITE" id="PS00674">
    <property type="entry name" value="AAA"/>
    <property type="match status" value="1"/>
</dbReference>
<dbReference type="PANTHER" id="PTHR23077">
    <property type="entry name" value="AAA-FAMILY ATPASE"/>
    <property type="match status" value="1"/>
</dbReference>
<name>A0A7W7SN91_9ACTN</name>
<dbReference type="GO" id="GO:0016887">
    <property type="term" value="F:ATP hydrolysis activity"/>
    <property type="evidence" value="ECO:0007669"/>
    <property type="project" value="InterPro"/>
</dbReference>
<reference evidence="7 8" key="1">
    <citation type="submission" date="2020-08" db="EMBL/GenBank/DDBJ databases">
        <title>Sequencing the genomes of 1000 actinobacteria strains.</title>
        <authorList>
            <person name="Klenk H.-P."/>
        </authorList>
    </citation>
    <scope>NUCLEOTIDE SEQUENCE [LARGE SCALE GENOMIC DNA]</scope>
    <source>
        <strain evidence="7 8">DSM 45886</strain>
    </source>
</reference>
<dbReference type="Gene3D" id="1.25.40.10">
    <property type="entry name" value="Tetratricopeptide repeat domain"/>
    <property type="match status" value="1"/>
</dbReference>
<keyword evidence="1 4" id="KW-0547">Nucleotide-binding</keyword>
<dbReference type="RefSeq" id="WP_184533622.1">
    <property type="nucleotide sequence ID" value="NZ_JACHJW010000001.1"/>
</dbReference>
<dbReference type="InterPro" id="IPR011990">
    <property type="entry name" value="TPR-like_helical_dom_sf"/>
</dbReference>
<dbReference type="Gene3D" id="1.10.8.60">
    <property type="match status" value="1"/>
</dbReference>
<dbReference type="Gene3D" id="3.40.50.300">
    <property type="entry name" value="P-loop containing nucleotide triphosphate hydrolases"/>
    <property type="match status" value="1"/>
</dbReference>
<dbReference type="InterPro" id="IPR003960">
    <property type="entry name" value="ATPase_AAA_CS"/>
</dbReference>
<evidence type="ECO:0000259" key="6">
    <source>
        <dbReference type="SMART" id="SM00382"/>
    </source>
</evidence>
<evidence type="ECO:0000256" key="1">
    <source>
        <dbReference type="ARBA" id="ARBA00022741"/>
    </source>
</evidence>
<dbReference type="SUPFAM" id="SSF52540">
    <property type="entry name" value="P-loop containing nucleoside triphosphate hydrolases"/>
    <property type="match status" value="1"/>
</dbReference>
<evidence type="ECO:0000313" key="8">
    <source>
        <dbReference type="Proteomes" id="UP000578819"/>
    </source>
</evidence>
<dbReference type="AlphaFoldDB" id="A0A7W7SN91"/>
<dbReference type="FunFam" id="3.40.50.300:FF:001025">
    <property type="entry name" value="ATPase family, AAA domain-containing 2B"/>
    <property type="match status" value="1"/>
</dbReference>
<sequence>MSHEPLIVSLTAALEDRPEDLPLRLHLTGLLLDAGQVGAAIAHVAQVLARDPDNTQAQTLMQRALRGPAAQSTTATEPNATTQSTAATAAPAPSVQSTAATEPNATTTTATPAPPTPSPAPATTASSLTDYEQELSEVVPPRFATVTTQPEPVTGNEDRAFDVETTTIRLADVGGMTDVKERLELAFLGPLRNPELRKLYGKSLRGGLMLYGPPGCGKTFLARAIAGEMGAKFLSLSIVEVLDMYIGTSERNLHELFQTARRNAPCVLFLDEVDALGHKRSHISSSSMRVLGNQLLAELDGMEGSNEGVFVLAATNTPWDVDPALRRPGRLDRMVLVLPPDPPARAAIIEYHLRDRPIAGIDLRRLVAATEDFSGADLAHLCETAAEFAMADSIRSGEVRMIEQRDFDQALREVRPSVSSWFASARNVAKFANEGGLYDELAAYLKKRKLL</sequence>
<comment type="similarity">
    <text evidence="4">Belongs to the AAA ATPase family.</text>
</comment>
<evidence type="ECO:0000256" key="4">
    <source>
        <dbReference type="RuleBase" id="RU003651"/>
    </source>
</evidence>